<dbReference type="AlphaFoldDB" id="A0A7U2IBP6"/>
<organism evidence="1 2">
    <name type="scientific">Phaeosphaeria nodorum (strain SN15 / ATCC MYA-4574 / FGSC 10173)</name>
    <name type="common">Glume blotch fungus</name>
    <name type="synonym">Parastagonospora nodorum</name>
    <dbReference type="NCBI Taxonomy" id="321614"/>
    <lineage>
        <taxon>Eukaryota</taxon>
        <taxon>Fungi</taxon>
        <taxon>Dikarya</taxon>
        <taxon>Ascomycota</taxon>
        <taxon>Pezizomycotina</taxon>
        <taxon>Dothideomycetes</taxon>
        <taxon>Pleosporomycetidae</taxon>
        <taxon>Pleosporales</taxon>
        <taxon>Pleosporineae</taxon>
        <taxon>Phaeosphaeriaceae</taxon>
        <taxon>Parastagonospora</taxon>
    </lineage>
</organism>
<sequence length="194" mass="22414">MKDILAVNTHTTSRAHQDHITIQSEGLIEDQKVGLAKDPTTLYKVPTDLQRTEGDKDIDLLIQSRIASLPVAGPYILFQVFRHEISEKSIKSLLSHIQNLLEGIWVKRNYEHPAEISQKAKDTFHDSFQIRSLRFNKVVNEEKVDRLTKIVVPCLPEDGEWWDGHVPLLTKRHQDGSIDRPYKYEAMDPIKFHL</sequence>
<keyword evidence="2" id="KW-1185">Reference proteome</keyword>
<evidence type="ECO:0000313" key="2">
    <source>
        <dbReference type="Proteomes" id="UP000663193"/>
    </source>
</evidence>
<protein>
    <submittedName>
        <fullName evidence="1">Uncharacterized protein</fullName>
    </submittedName>
</protein>
<reference evidence="2" key="1">
    <citation type="journal article" date="2021" name="BMC Genomics">
        <title>Chromosome-level genome assembly and manually-curated proteome of model necrotroph Parastagonospora nodorum Sn15 reveals a genome-wide trove of candidate effector homologs, and redundancy of virulence-related functions within an accessory chromosome.</title>
        <authorList>
            <person name="Bertazzoni S."/>
            <person name="Jones D.A.B."/>
            <person name="Phan H.T."/>
            <person name="Tan K.-C."/>
            <person name="Hane J.K."/>
        </authorList>
    </citation>
    <scope>NUCLEOTIDE SEQUENCE [LARGE SCALE GENOMIC DNA]</scope>
    <source>
        <strain evidence="2">SN15 / ATCC MYA-4574 / FGSC 10173)</strain>
    </source>
</reference>
<dbReference type="EMBL" id="CP069043">
    <property type="protein sequence ID" value="QRD06850.1"/>
    <property type="molecule type" value="Genomic_DNA"/>
</dbReference>
<gene>
    <name evidence="1" type="ORF">JI435_446500</name>
</gene>
<proteinExistence type="predicted"/>
<dbReference type="Proteomes" id="UP000663193">
    <property type="component" value="Chromosome 21"/>
</dbReference>
<dbReference type="VEuPathDB" id="FungiDB:JI435_446500"/>
<accession>A0A7U2IBP6</accession>
<evidence type="ECO:0000313" key="1">
    <source>
        <dbReference type="EMBL" id="QRD06850.1"/>
    </source>
</evidence>
<name>A0A7U2IBP6_PHANO</name>